<dbReference type="Proteomes" id="UP001454036">
    <property type="component" value="Unassembled WGS sequence"/>
</dbReference>
<dbReference type="PANTHER" id="PTHR11439:SF486">
    <property type="entry name" value="RLK (RECEPTOR-LIKE KINASE) PROTEIN, PUTATIVE-RELATED"/>
    <property type="match status" value="1"/>
</dbReference>
<accession>A0AAV3NR77</accession>
<dbReference type="EMBL" id="BAABME010015250">
    <property type="protein sequence ID" value="GAA0140187.1"/>
    <property type="molecule type" value="Genomic_DNA"/>
</dbReference>
<keyword evidence="1" id="KW-0675">Receptor</keyword>
<keyword evidence="1" id="KW-0812">Transmembrane</keyword>
<organism evidence="1 2">
    <name type="scientific">Lithospermum erythrorhizon</name>
    <name type="common">Purple gromwell</name>
    <name type="synonym">Lithospermum officinale var. erythrorhizon</name>
    <dbReference type="NCBI Taxonomy" id="34254"/>
    <lineage>
        <taxon>Eukaryota</taxon>
        <taxon>Viridiplantae</taxon>
        <taxon>Streptophyta</taxon>
        <taxon>Embryophyta</taxon>
        <taxon>Tracheophyta</taxon>
        <taxon>Spermatophyta</taxon>
        <taxon>Magnoliopsida</taxon>
        <taxon>eudicotyledons</taxon>
        <taxon>Gunneridae</taxon>
        <taxon>Pentapetalae</taxon>
        <taxon>asterids</taxon>
        <taxon>lamiids</taxon>
        <taxon>Boraginales</taxon>
        <taxon>Boraginaceae</taxon>
        <taxon>Boraginoideae</taxon>
        <taxon>Lithospermeae</taxon>
        <taxon>Lithospermum</taxon>
    </lineage>
</organism>
<reference evidence="1 2" key="1">
    <citation type="submission" date="2024-01" db="EMBL/GenBank/DDBJ databases">
        <title>The complete chloroplast genome sequence of Lithospermum erythrorhizon: insights into the phylogenetic relationship among Boraginaceae species and the maternal lineages of purple gromwells.</title>
        <authorList>
            <person name="Okada T."/>
            <person name="Watanabe K."/>
        </authorList>
    </citation>
    <scope>NUCLEOTIDE SEQUENCE [LARGE SCALE GENOMIC DNA]</scope>
</reference>
<dbReference type="AlphaFoldDB" id="A0AAV3NR77"/>
<dbReference type="CDD" id="cd09272">
    <property type="entry name" value="RNase_HI_RT_Ty1"/>
    <property type="match status" value="1"/>
</dbReference>
<keyword evidence="2" id="KW-1185">Reference proteome</keyword>
<dbReference type="SUPFAM" id="SSF56672">
    <property type="entry name" value="DNA/RNA polymerases"/>
    <property type="match status" value="1"/>
</dbReference>
<dbReference type="PANTHER" id="PTHR11439">
    <property type="entry name" value="GAG-POL-RELATED RETROTRANSPOSON"/>
    <property type="match status" value="1"/>
</dbReference>
<dbReference type="InterPro" id="IPR043502">
    <property type="entry name" value="DNA/RNA_pol_sf"/>
</dbReference>
<name>A0AAV3NR77_LITER</name>
<evidence type="ECO:0000313" key="2">
    <source>
        <dbReference type="Proteomes" id="UP001454036"/>
    </source>
</evidence>
<gene>
    <name evidence="1" type="ORF">LIER_35197</name>
</gene>
<protein>
    <submittedName>
        <fullName evidence="1">Transmembrane signal receptor</fullName>
    </submittedName>
</protein>
<sequence>MEDNLFISQSKYAKNIMKKFGRESTKSKRTPLATHVKITIDKDEKEVDITHYRSMIGSLLYLTACRPDTSHSVGIFARYQVASKESHLNLVKRIIKYLQGTLNHGLLYTFDTDSSPVGYCDVDWVGNAEDRKSTSGGCFFLGNNLMSWFSRKQNSVSLSTIEAEYIAAGCGRTQLLWMKQILEEYGVKPGVISLYCDNMSAISISKNPVQHSKTKHIDIRRHYIRELVEENVIKLEHVNTEKQIANIFTKGLHANQFECLRTALGFVLWKNSNYLSIITLSREPSVMTVVRLMTQQLFSGNWQFSRS</sequence>
<keyword evidence="1" id="KW-0472">Membrane</keyword>
<comment type="caution">
    <text evidence="1">The sequence shown here is derived from an EMBL/GenBank/DDBJ whole genome shotgun (WGS) entry which is preliminary data.</text>
</comment>
<proteinExistence type="predicted"/>
<evidence type="ECO:0000313" key="1">
    <source>
        <dbReference type="EMBL" id="GAA0140187.1"/>
    </source>
</evidence>